<dbReference type="Gene3D" id="2.120.10.30">
    <property type="entry name" value="TolB, C-terminal domain"/>
    <property type="match status" value="1"/>
</dbReference>
<accession>A0ABU0FJA8</accession>
<protein>
    <submittedName>
        <fullName evidence="5">Peptidylglycine monooxygenase</fullName>
        <ecNumber evidence="5">1.14.17.3</ecNumber>
    </submittedName>
</protein>
<sequence length="279" mass="30160">MALGPQTYRVERPFGGLRPAQGSVTDVAVDAGGNVHVLVRRDGLVDGDDKAVFVFDPAGEPIGAWGDDLVMDAHMLAPGRDGILFVVDRDAHEVILCRDGRRVGGIGGRHRPNEPFNHPTDVAQAADGTLYVADGYANARIHRFAPDGALLQRWGSQGDGPGQFMTPHAVWVMRDGRVVVADRENNRLQVFSADGALLDIWHGFEKPMDIWGDDDDRLYVTDLVPSLTLLSPAGERLGRCRPVLNVAHGIWGGPDGSLYLAEPNPNRVTKLVPIDASSP</sequence>
<dbReference type="SUPFAM" id="SSF101898">
    <property type="entry name" value="NHL repeat"/>
    <property type="match status" value="1"/>
</dbReference>
<proteinExistence type="predicted"/>
<name>A0ABU0FJA8_9HYPH</name>
<dbReference type="RefSeq" id="WP_307431419.1">
    <property type="nucleotide sequence ID" value="NZ_JAUSVK010000001.1"/>
</dbReference>
<dbReference type="PANTHER" id="PTHR10680">
    <property type="entry name" value="PEPTIDYL-GLYCINE ALPHA-AMIDATING MONOOXYGENASE"/>
    <property type="match status" value="1"/>
</dbReference>
<evidence type="ECO:0000313" key="6">
    <source>
        <dbReference type="Proteomes" id="UP001237448"/>
    </source>
</evidence>
<evidence type="ECO:0000313" key="5">
    <source>
        <dbReference type="EMBL" id="MDQ0394427.1"/>
    </source>
</evidence>
<keyword evidence="5" id="KW-0560">Oxidoreductase</keyword>
<dbReference type="PROSITE" id="PS51125">
    <property type="entry name" value="NHL"/>
    <property type="match status" value="2"/>
</dbReference>
<dbReference type="InterPro" id="IPR001258">
    <property type="entry name" value="NHL_repeat"/>
</dbReference>
<reference evidence="5 6" key="1">
    <citation type="submission" date="2023-07" db="EMBL/GenBank/DDBJ databases">
        <title>Genomic Encyclopedia of Type Strains, Phase IV (KMG-IV): sequencing the most valuable type-strain genomes for metagenomic binning, comparative biology and taxonomic classification.</title>
        <authorList>
            <person name="Goeker M."/>
        </authorList>
    </citation>
    <scope>NUCLEOTIDE SEQUENCE [LARGE SCALE GENOMIC DNA]</scope>
    <source>
        <strain evidence="5 6">DSM 5896</strain>
    </source>
</reference>
<comment type="caution">
    <text evidence="5">The sequence shown here is derived from an EMBL/GenBank/DDBJ whole genome shotgun (WGS) entry which is preliminary data.</text>
</comment>
<keyword evidence="2" id="KW-0677">Repeat</keyword>
<gene>
    <name evidence="5" type="ORF">J3R73_004219</name>
</gene>
<dbReference type="EC" id="1.14.17.3" evidence="5"/>
<dbReference type="InterPro" id="IPR011042">
    <property type="entry name" value="6-blade_b-propeller_TolB-like"/>
</dbReference>
<dbReference type="Proteomes" id="UP001237448">
    <property type="component" value="Unassembled WGS sequence"/>
</dbReference>
<dbReference type="PANTHER" id="PTHR10680:SF38">
    <property type="entry name" value="BLL1368 PROTEIN"/>
    <property type="match status" value="1"/>
</dbReference>
<keyword evidence="1" id="KW-0732">Signal</keyword>
<evidence type="ECO:0000256" key="1">
    <source>
        <dbReference type="ARBA" id="ARBA00022729"/>
    </source>
</evidence>
<evidence type="ECO:0000256" key="2">
    <source>
        <dbReference type="ARBA" id="ARBA00022737"/>
    </source>
</evidence>
<feature type="repeat" description="NHL" evidence="4">
    <location>
        <begin position="151"/>
        <end position="194"/>
    </location>
</feature>
<evidence type="ECO:0000256" key="4">
    <source>
        <dbReference type="PROSITE-ProRule" id="PRU00504"/>
    </source>
</evidence>
<keyword evidence="6" id="KW-1185">Reference proteome</keyword>
<keyword evidence="5" id="KW-0503">Monooxygenase</keyword>
<dbReference type="Pfam" id="PF01436">
    <property type="entry name" value="NHL"/>
    <property type="match status" value="2"/>
</dbReference>
<feature type="repeat" description="NHL" evidence="4">
    <location>
        <begin position="109"/>
        <end position="147"/>
    </location>
</feature>
<dbReference type="EMBL" id="JAUSVK010000001">
    <property type="protein sequence ID" value="MDQ0394427.1"/>
    <property type="molecule type" value="Genomic_DNA"/>
</dbReference>
<evidence type="ECO:0000256" key="3">
    <source>
        <dbReference type="ARBA" id="ARBA00023180"/>
    </source>
</evidence>
<keyword evidence="3" id="KW-0325">Glycoprotein</keyword>
<organism evidence="5 6">
    <name type="scientific">Labrys monachus</name>
    <dbReference type="NCBI Taxonomy" id="217067"/>
    <lineage>
        <taxon>Bacteria</taxon>
        <taxon>Pseudomonadati</taxon>
        <taxon>Pseudomonadota</taxon>
        <taxon>Alphaproteobacteria</taxon>
        <taxon>Hyphomicrobiales</taxon>
        <taxon>Xanthobacteraceae</taxon>
        <taxon>Labrys</taxon>
    </lineage>
</organism>
<dbReference type="GO" id="GO:0004504">
    <property type="term" value="F:peptidylglycine monooxygenase activity"/>
    <property type="evidence" value="ECO:0007669"/>
    <property type="project" value="UniProtKB-EC"/>
</dbReference>